<dbReference type="AlphaFoldDB" id="F9S022"/>
<evidence type="ECO:0000313" key="3">
    <source>
        <dbReference type="Proteomes" id="UP000004605"/>
    </source>
</evidence>
<dbReference type="EMBL" id="AFWF01000075">
    <property type="protein sequence ID" value="EGU43912.1"/>
    <property type="molecule type" value="Genomic_DNA"/>
</dbReference>
<organism evidence="2 3">
    <name type="scientific">Vibrio ichthyoenteri ATCC 700023</name>
    <dbReference type="NCBI Taxonomy" id="870968"/>
    <lineage>
        <taxon>Bacteria</taxon>
        <taxon>Pseudomonadati</taxon>
        <taxon>Pseudomonadota</taxon>
        <taxon>Gammaproteobacteria</taxon>
        <taxon>Vibrionales</taxon>
        <taxon>Vibrionaceae</taxon>
        <taxon>Vibrio</taxon>
    </lineage>
</organism>
<dbReference type="Proteomes" id="UP000004605">
    <property type="component" value="Unassembled WGS sequence"/>
</dbReference>
<comment type="caution">
    <text evidence="2">The sequence shown here is derived from an EMBL/GenBank/DDBJ whole genome shotgun (WGS) entry which is preliminary data.</text>
</comment>
<keyword evidence="3" id="KW-1185">Reference proteome</keyword>
<feature type="compositionally biased region" description="Basic and acidic residues" evidence="1">
    <location>
        <begin position="1"/>
        <end position="33"/>
    </location>
</feature>
<gene>
    <name evidence="2" type="ORF">VII00023_08809</name>
</gene>
<feature type="region of interest" description="Disordered" evidence="1">
    <location>
        <begin position="1"/>
        <end position="39"/>
    </location>
</feature>
<proteinExistence type="predicted"/>
<reference evidence="2 3" key="1">
    <citation type="journal article" date="2012" name="Int. J. Syst. Evol. Microbiol.">
        <title>Vibrio caribbeanicus sp. nov., isolated from the marine sponge Scleritoderma cyanea.</title>
        <authorList>
            <person name="Hoffmann M."/>
            <person name="Monday S.R."/>
            <person name="Allard M.W."/>
            <person name="Strain E.A."/>
            <person name="Whittaker P."/>
            <person name="Naum M."/>
            <person name="McCarthy P.J."/>
            <person name="Lopez J.V."/>
            <person name="Fischer M."/>
            <person name="Brown E.W."/>
        </authorList>
    </citation>
    <scope>NUCLEOTIDE SEQUENCE [LARGE SCALE GENOMIC DNA]</scope>
    <source>
        <strain evidence="2 3">ATCC 700023</strain>
    </source>
</reference>
<protein>
    <submittedName>
        <fullName evidence="2">Uncharacterized protein</fullName>
    </submittedName>
</protein>
<sequence>MAARGEMREKRDARDERRAERFAPRSETREDRVIPGTRNPIYEKQKARYERVQLSFTASVILEREERPSRGSLGSLLFALCSRFSILDSQSAALSIRSKRKKPLSFDRGLVLFR</sequence>
<accession>F9S022</accession>
<name>F9S022_9VIBR</name>
<evidence type="ECO:0000256" key="1">
    <source>
        <dbReference type="SAM" id="MobiDB-lite"/>
    </source>
</evidence>
<evidence type="ECO:0000313" key="2">
    <source>
        <dbReference type="EMBL" id="EGU43912.1"/>
    </source>
</evidence>